<evidence type="ECO:0000256" key="3">
    <source>
        <dbReference type="ARBA" id="ARBA00009295"/>
    </source>
</evidence>
<keyword evidence="11 14" id="KW-0472">Membrane</keyword>
<reference evidence="17" key="1">
    <citation type="submission" date="2025-08" db="UniProtKB">
        <authorList>
            <consortium name="RefSeq"/>
        </authorList>
    </citation>
    <scope>IDENTIFICATION</scope>
</reference>
<sequence length="338" mass="38981">MGILVKIVMMPCGEYFGRKWNLLDIVTAAVFLTMHCLCAMAPFHFTWPAFWLAFALYVVTGVGVTLSFHRNLAHRSFRIPKWLEYLFAYFGVLSLQGSPIEWVSSHRYHHQFTDTVKDVHSPLQGFWFSHMGWILDSGSRFGNVTKNTPNSLSLSLSFSLLNTFTYTTTVHSFCSTLQWKLLQYGGLKNVEDLKRQAFYRFLHHTFLLHSFLLGALLYAVGGLPFLTWGVGVRMVCLFHSTMLVNSAGHIWGQQVYHTGDTSRNNWWLGLLTFGEGWHNNHHAFDYSARQGFEWWQIDVTWYVIRFLEAIGLATDVKTPTEAQKERKALHHKTMATQN</sequence>
<dbReference type="GO" id="GO:0042761">
    <property type="term" value="P:very long-chain fatty acid biosynthetic process"/>
    <property type="evidence" value="ECO:0007669"/>
    <property type="project" value="TreeGrafter"/>
</dbReference>
<evidence type="ECO:0000313" key="16">
    <source>
        <dbReference type="Proteomes" id="UP000515124"/>
    </source>
</evidence>
<feature type="domain" description="Fatty acid desaturase" evidence="15">
    <location>
        <begin position="46"/>
        <end position="297"/>
    </location>
</feature>
<keyword evidence="7 14" id="KW-1133">Transmembrane helix</keyword>
<evidence type="ECO:0000256" key="1">
    <source>
        <dbReference type="ARBA" id="ARBA00004141"/>
    </source>
</evidence>
<dbReference type="PANTHER" id="PTHR11351:SF31">
    <property type="entry name" value="DESATURASE 1, ISOFORM A-RELATED"/>
    <property type="match status" value="1"/>
</dbReference>
<evidence type="ECO:0000256" key="11">
    <source>
        <dbReference type="ARBA" id="ARBA00023136"/>
    </source>
</evidence>
<protein>
    <submittedName>
        <fullName evidence="17">Delta-9 acyl-lipid desaturase 1-like isoform X1</fullName>
    </submittedName>
</protein>
<feature type="transmembrane region" description="Helical" evidence="14">
    <location>
        <begin position="197"/>
        <end position="219"/>
    </location>
</feature>
<comment type="pathway">
    <text evidence="2">Lipid metabolism.</text>
</comment>
<evidence type="ECO:0000259" key="15">
    <source>
        <dbReference type="Pfam" id="PF00487"/>
    </source>
</evidence>
<dbReference type="GeneID" id="110760789"/>
<accession>A0A6P5SYU2</accession>
<comment type="cofactor">
    <cofactor evidence="13">
        <name>Fe(2+)</name>
        <dbReference type="ChEBI" id="CHEBI:29033"/>
    </cofactor>
</comment>
<keyword evidence="4 13" id="KW-0444">Lipid biosynthesis</keyword>
<dbReference type="Proteomes" id="UP000515124">
    <property type="component" value="Unplaced"/>
</dbReference>
<dbReference type="InterPro" id="IPR015876">
    <property type="entry name" value="Acyl-CoA_DS"/>
</dbReference>
<organism evidence="16 17">
    <name type="scientific">Prunus avium</name>
    <name type="common">Cherry</name>
    <name type="synonym">Cerasus avium</name>
    <dbReference type="NCBI Taxonomy" id="42229"/>
    <lineage>
        <taxon>Eukaryota</taxon>
        <taxon>Viridiplantae</taxon>
        <taxon>Streptophyta</taxon>
        <taxon>Embryophyta</taxon>
        <taxon>Tracheophyta</taxon>
        <taxon>Spermatophyta</taxon>
        <taxon>Magnoliopsida</taxon>
        <taxon>eudicotyledons</taxon>
        <taxon>Gunneridae</taxon>
        <taxon>Pentapetalae</taxon>
        <taxon>rosids</taxon>
        <taxon>fabids</taxon>
        <taxon>Rosales</taxon>
        <taxon>Rosaceae</taxon>
        <taxon>Amygdaloideae</taxon>
        <taxon>Amygdaleae</taxon>
        <taxon>Prunus</taxon>
    </lineage>
</organism>
<keyword evidence="6" id="KW-0276">Fatty acid metabolism</keyword>
<keyword evidence="5 13" id="KW-0812">Transmembrane</keyword>
<evidence type="ECO:0000256" key="9">
    <source>
        <dbReference type="ARBA" id="ARBA00023004"/>
    </source>
</evidence>
<dbReference type="AlphaFoldDB" id="A0A6P5SYU2"/>
<dbReference type="GO" id="GO:0016717">
    <property type="term" value="F:oxidoreductase activity, acting on paired donors, with oxidation of a pair of donors resulting in the reduction of molecular oxygen to two molecules of water"/>
    <property type="evidence" value="ECO:0007669"/>
    <property type="project" value="InterPro"/>
</dbReference>
<dbReference type="GO" id="GO:0005789">
    <property type="term" value="C:endoplasmic reticulum membrane"/>
    <property type="evidence" value="ECO:0007669"/>
    <property type="project" value="TreeGrafter"/>
</dbReference>
<dbReference type="PANTHER" id="PTHR11351">
    <property type="entry name" value="ACYL-COA DESATURASE"/>
    <property type="match status" value="1"/>
</dbReference>
<evidence type="ECO:0000256" key="13">
    <source>
        <dbReference type="RuleBase" id="RU000581"/>
    </source>
</evidence>
<evidence type="ECO:0000256" key="7">
    <source>
        <dbReference type="ARBA" id="ARBA00022989"/>
    </source>
</evidence>
<gene>
    <name evidence="17" type="primary">LOC110760789</name>
</gene>
<comment type="subcellular location">
    <subcellularLocation>
        <location evidence="1">Membrane</location>
        <topology evidence="1">Multi-pass membrane protein</topology>
    </subcellularLocation>
</comment>
<comment type="similarity">
    <text evidence="3 13">Belongs to the fatty acid desaturase type 1 family.</text>
</comment>
<evidence type="ECO:0000256" key="6">
    <source>
        <dbReference type="ARBA" id="ARBA00022832"/>
    </source>
</evidence>
<evidence type="ECO:0000256" key="2">
    <source>
        <dbReference type="ARBA" id="ARBA00005189"/>
    </source>
</evidence>
<name>A0A6P5SYU2_PRUAV</name>
<evidence type="ECO:0000256" key="8">
    <source>
        <dbReference type="ARBA" id="ARBA00023002"/>
    </source>
</evidence>
<keyword evidence="16" id="KW-1185">Reference proteome</keyword>
<proteinExistence type="inferred from homology"/>
<dbReference type="PRINTS" id="PR00075">
    <property type="entry name" value="FACDDSATRASE"/>
</dbReference>
<dbReference type="KEGG" id="pavi:110760789"/>
<evidence type="ECO:0000256" key="10">
    <source>
        <dbReference type="ARBA" id="ARBA00023098"/>
    </source>
</evidence>
<feature type="transmembrane region" description="Helical" evidence="14">
    <location>
        <begin position="21"/>
        <end position="43"/>
    </location>
</feature>
<evidence type="ECO:0000256" key="5">
    <source>
        <dbReference type="ARBA" id="ARBA00022692"/>
    </source>
</evidence>
<keyword evidence="12 13" id="KW-0275">Fatty acid biosynthesis</keyword>
<evidence type="ECO:0000313" key="17">
    <source>
        <dbReference type="RefSeq" id="XP_021818803.1"/>
    </source>
</evidence>
<feature type="transmembrane region" description="Helical" evidence="14">
    <location>
        <begin position="49"/>
        <end position="68"/>
    </location>
</feature>
<dbReference type="CDD" id="cd03505">
    <property type="entry name" value="Delta9-FADS-like"/>
    <property type="match status" value="1"/>
</dbReference>
<evidence type="ECO:0000256" key="12">
    <source>
        <dbReference type="ARBA" id="ARBA00023160"/>
    </source>
</evidence>
<keyword evidence="8 13" id="KW-0560">Oxidoreductase</keyword>
<dbReference type="InterPro" id="IPR005804">
    <property type="entry name" value="FA_desaturase_dom"/>
</dbReference>
<evidence type="ECO:0000256" key="4">
    <source>
        <dbReference type="ARBA" id="ARBA00022516"/>
    </source>
</evidence>
<dbReference type="Pfam" id="PF00487">
    <property type="entry name" value="FA_desaturase"/>
    <property type="match status" value="1"/>
</dbReference>
<comment type="domain">
    <text evidence="13">The histidine box domains are involved in binding the catalytic metal ions.</text>
</comment>
<dbReference type="RefSeq" id="XP_021818803.1">
    <property type="nucleotide sequence ID" value="XM_021963111.1"/>
</dbReference>
<evidence type="ECO:0000256" key="14">
    <source>
        <dbReference type="SAM" id="Phobius"/>
    </source>
</evidence>
<keyword evidence="9" id="KW-0408">Iron</keyword>
<keyword evidence="10" id="KW-0443">Lipid metabolism</keyword>